<name>A0A6G8KYP5_9MICO</name>
<proteinExistence type="predicted"/>
<dbReference type="EMBL" id="CP035810">
    <property type="protein sequence ID" value="QIN29776.1"/>
    <property type="molecule type" value="Genomic_DNA"/>
</dbReference>
<organism evidence="1 2">
    <name type="scientific">Brevibacterium luteolum</name>
    <dbReference type="NCBI Taxonomy" id="199591"/>
    <lineage>
        <taxon>Bacteria</taxon>
        <taxon>Bacillati</taxon>
        <taxon>Actinomycetota</taxon>
        <taxon>Actinomycetes</taxon>
        <taxon>Micrococcales</taxon>
        <taxon>Brevibacteriaceae</taxon>
        <taxon>Brevibacterium</taxon>
    </lineage>
</organism>
<dbReference type="KEGG" id="blut:EW640_11200"/>
<dbReference type="SUPFAM" id="SSF46689">
    <property type="entry name" value="Homeodomain-like"/>
    <property type="match status" value="1"/>
</dbReference>
<dbReference type="PANTHER" id="PTHR30514:SF18">
    <property type="entry name" value="RPIR-FAMILY TRANSCRIPTIONAL REGULATOR"/>
    <property type="match status" value="1"/>
</dbReference>
<dbReference type="PANTHER" id="PTHR30514">
    <property type="entry name" value="GLUCOKINASE"/>
    <property type="match status" value="1"/>
</dbReference>
<dbReference type="GO" id="GO:0097367">
    <property type="term" value="F:carbohydrate derivative binding"/>
    <property type="evidence" value="ECO:0007669"/>
    <property type="project" value="InterPro"/>
</dbReference>
<sequence>MADGTVPWIKKLIGDRTPSPAIARVLGVISSEPETAAFATAQQVATMAGVNVASATRCAQYLGYRGWPDFVTDLRGHYLATLTADRIMGQSEAAFDRTVSSSIAEDIRMLELLLEAIDEDEMVAAARMIASARSTAVLATGYCSGPGGVLAHGAQLFGFNVEQYAGSATAQINAARRLGEDDVLVVFNVWKTTDVINQLALEAASRGVSLLVIADRSTAVTEAADHSILVSSGSPRYLPSMTGVFSVVQAVLKLIATEHRENVEKSLRRVDQLWHGLGVVKDDPTALDVSAILD</sequence>
<evidence type="ECO:0000313" key="2">
    <source>
        <dbReference type="Proteomes" id="UP000501518"/>
    </source>
</evidence>
<evidence type="ECO:0000313" key="1">
    <source>
        <dbReference type="EMBL" id="QIN29776.1"/>
    </source>
</evidence>
<dbReference type="InterPro" id="IPR035472">
    <property type="entry name" value="RpiR-like_SIS"/>
</dbReference>
<dbReference type="GO" id="GO:0003677">
    <property type="term" value="F:DNA binding"/>
    <property type="evidence" value="ECO:0007669"/>
    <property type="project" value="InterPro"/>
</dbReference>
<dbReference type="Proteomes" id="UP000501518">
    <property type="component" value="Chromosome"/>
</dbReference>
<protein>
    <submittedName>
        <fullName evidence="1">MurR/RpiR family transcriptional regulator</fullName>
    </submittedName>
</protein>
<dbReference type="Gene3D" id="3.40.50.10490">
    <property type="entry name" value="Glucose-6-phosphate isomerase like protein, domain 1"/>
    <property type="match status" value="1"/>
</dbReference>
<dbReference type="GO" id="GO:0003700">
    <property type="term" value="F:DNA-binding transcription factor activity"/>
    <property type="evidence" value="ECO:0007669"/>
    <property type="project" value="InterPro"/>
</dbReference>
<accession>A0A6G8KYP5</accession>
<dbReference type="InterPro" id="IPR009057">
    <property type="entry name" value="Homeodomain-like_sf"/>
</dbReference>
<dbReference type="InterPro" id="IPR036388">
    <property type="entry name" value="WH-like_DNA-bd_sf"/>
</dbReference>
<dbReference type="Gene3D" id="1.10.10.10">
    <property type="entry name" value="Winged helix-like DNA-binding domain superfamily/Winged helix DNA-binding domain"/>
    <property type="match status" value="1"/>
</dbReference>
<dbReference type="CDD" id="cd05013">
    <property type="entry name" value="SIS_RpiR"/>
    <property type="match status" value="1"/>
</dbReference>
<dbReference type="SUPFAM" id="SSF53697">
    <property type="entry name" value="SIS domain"/>
    <property type="match status" value="1"/>
</dbReference>
<gene>
    <name evidence="1" type="ORF">EW640_11200</name>
</gene>
<dbReference type="AlphaFoldDB" id="A0A6G8KYP5"/>
<dbReference type="InterPro" id="IPR046348">
    <property type="entry name" value="SIS_dom_sf"/>
</dbReference>
<dbReference type="RefSeq" id="WP_165884155.1">
    <property type="nucleotide sequence ID" value="NZ_CP035810.1"/>
</dbReference>
<dbReference type="GO" id="GO:1901135">
    <property type="term" value="P:carbohydrate derivative metabolic process"/>
    <property type="evidence" value="ECO:0007669"/>
    <property type="project" value="InterPro"/>
</dbReference>
<dbReference type="InterPro" id="IPR047640">
    <property type="entry name" value="RpiR-like"/>
</dbReference>
<reference evidence="1 2" key="1">
    <citation type="submission" date="2019-02" db="EMBL/GenBank/DDBJ databases">
        <title>Complete Genome Sequence and Methylome Analysis of Brevibacterium luteolum NEB1784.</title>
        <authorList>
            <person name="Fomenkov A."/>
            <person name="Roberts R.J."/>
        </authorList>
    </citation>
    <scope>NUCLEOTIDE SEQUENCE [LARGE SCALE GENOMIC DNA]</scope>
    <source>
        <strain evidence="1 2">NEB1784</strain>
    </source>
</reference>